<evidence type="ECO:0000256" key="2">
    <source>
        <dbReference type="SAM" id="MobiDB-lite"/>
    </source>
</evidence>
<keyword evidence="1" id="KW-0175">Coiled coil</keyword>
<protein>
    <submittedName>
        <fullName evidence="3">Uncharacterized protein</fullName>
    </submittedName>
</protein>
<name>A0A024V6R8_PLAFA</name>
<evidence type="ECO:0000256" key="1">
    <source>
        <dbReference type="SAM" id="Coils"/>
    </source>
</evidence>
<proteinExistence type="predicted"/>
<dbReference type="EMBL" id="KI925078">
    <property type="protein sequence ID" value="ETW18536.1"/>
    <property type="molecule type" value="Genomic_DNA"/>
</dbReference>
<sequence length="664" mass="77791">MTKQVLLCLLHDAKNNIKNEISQLNDDIEYLKETIEIKKNNRIINSVNKRFDGRKEKQYEELKKFISAYLIYLLQNGNVDDEKMNVDDGMDEQKKEAHLYLDKTIQGINSEKINHTYFDEEEKNIEVLKSMCNKRYILKNVLNLIKLCNVKDFNFEESKNMFSDIMYKLKNISEYITKDTRQNNDILSNGIGHDMNDLIQHKIIKNNYMNKQNEEVSTSIYNFDYSKNQSDEESYISSTAPSLNWCMDIHNNDKKFILNNDKKFILNNDNIFIQGNNNSTSENEGNHLVHSLKKEGEFFSFNNTTKHESLNKFFLNKKLGKEINYFDKLNKVLDLAHDNSYNKCNLIEEQHCVDKKGLDTLIMFDKKEKKKNNDIIKNGKGTNSTVLMNTMVGGNVKGLVPLKKFMGSKRFPPTKRFTNNNNNNDNNNNNNNNNSDGHYDDHYDDHCDDFKEGDRDQSSSSEHSSINTEKKKKDNDNTKQIKYLFHINNKGKGFFRIKKKGNKSARNCLCDVVITYEGTNHISDDKQDNEKKDTKLKKKKKKVVFFSFLKKGKSIYHINSLNINDNYDHILKDAVYYNNGNYIKGECVWGEKKKKKKNNNNNNNNNNIISQNVERLNDENLIKKYSLGTLTNYINEKDTKKKKKSRKEIAPYLIITYNLWKLID</sequence>
<reference evidence="3 4" key="2">
    <citation type="submission" date="2013-02" db="EMBL/GenBank/DDBJ databases">
        <title>The Genome Sequence of Plasmodium falciparum Vietnam Oak-Knoll (FVO).</title>
        <authorList>
            <consortium name="The Broad Institute Genome Sequencing Platform"/>
            <consortium name="The Broad Institute Genome Sequencing Center for Infectious Disease"/>
            <person name="Neafsey D."/>
            <person name="Cheeseman I."/>
            <person name="Volkman S."/>
            <person name="Adams J."/>
            <person name="Walker B."/>
            <person name="Young S.K."/>
            <person name="Zeng Q."/>
            <person name="Gargeya S."/>
            <person name="Fitzgerald M."/>
            <person name="Haas B."/>
            <person name="Abouelleil A."/>
            <person name="Alvarado L."/>
            <person name="Arachchi H.M."/>
            <person name="Berlin A.M."/>
            <person name="Chapman S.B."/>
            <person name="Dewar J."/>
            <person name="Goldberg J."/>
            <person name="Griggs A."/>
            <person name="Gujja S."/>
            <person name="Hansen M."/>
            <person name="Howarth C."/>
            <person name="Imamovic A."/>
            <person name="Larimer J."/>
            <person name="McCowan C."/>
            <person name="Murphy C."/>
            <person name="Neiman D."/>
            <person name="Pearson M."/>
            <person name="Priest M."/>
            <person name="Roberts A."/>
            <person name="Saif S."/>
            <person name="Shea T."/>
            <person name="Sisk P."/>
            <person name="Sykes S."/>
            <person name="Wortman J."/>
            <person name="Nusbaum C."/>
            <person name="Birren B."/>
        </authorList>
    </citation>
    <scope>NUCLEOTIDE SEQUENCE [LARGE SCALE GENOMIC DNA]</scope>
    <source>
        <strain evidence="4">Vietnam Oak-Knoll (FVO)</strain>
    </source>
</reference>
<feature type="coiled-coil region" evidence="1">
    <location>
        <begin position="14"/>
        <end position="41"/>
    </location>
</feature>
<accession>A0A024V6R8</accession>
<feature type="compositionally biased region" description="Low complexity" evidence="2">
    <location>
        <begin position="419"/>
        <end position="436"/>
    </location>
</feature>
<evidence type="ECO:0000313" key="4">
    <source>
        <dbReference type="Proteomes" id="UP000030690"/>
    </source>
</evidence>
<feature type="compositionally biased region" description="Basic and acidic residues" evidence="2">
    <location>
        <begin position="468"/>
        <end position="477"/>
    </location>
</feature>
<dbReference type="Proteomes" id="UP000030690">
    <property type="component" value="Unassembled WGS sequence"/>
</dbReference>
<evidence type="ECO:0000313" key="3">
    <source>
        <dbReference type="EMBL" id="ETW18536.1"/>
    </source>
</evidence>
<reference evidence="3 4" key="1">
    <citation type="submission" date="2013-02" db="EMBL/GenBank/DDBJ databases">
        <title>The Genome Annotation of Plasmodium falciparum Vietnam Oak-Knoll (FVO).</title>
        <authorList>
            <consortium name="The Broad Institute Genome Sequencing Platform"/>
            <consortium name="The Broad Institute Genome Sequencing Center for Infectious Disease"/>
            <person name="Neafsey D."/>
            <person name="Hoffman S."/>
            <person name="Volkman S."/>
            <person name="Rosenthal P."/>
            <person name="Walker B."/>
            <person name="Young S.K."/>
            <person name="Zeng Q."/>
            <person name="Gargeya S."/>
            <person name="Fitzgerald M."/>
            <person name="Haas B."/>
            <person name="Abouelleil A."/>
            <person name="Allen A.W."/>
            <person name="Alvarado L."/>
            <person name="Arachchi H.M."/>
            <person name="Berlin A.M."/>
            <person name="Chapman S.B."/>
            <person name="Gainer-Dewar J."/>
            <person name="Goldberg J."/>
            <person name="Griggs A."/>
            <person name="Gujja S."/>
            <person name="Hansen M."/>
            <person name="Howarth C."/>
            <person name="Imamovic A."/>
            <person name="Ireland A."/>
            <person name="Larimer J."/>
            <person name="McCowan C."/>
            <person name="Murphy C."/>
            <person name="Pearson M."/>
            <person name="Poon T.W."/>
            <person name="Priest M."/>
            <person name="Roberts A."/>
            <person name="Saif S."/>
            <person name="Shea T."/>
            <person name="Sisk P."/>
            <person name="Sykes S."/>
            <person name="Wortman J."/>
            <person name="Nusbaum C."/>
            <person name="Birren B."/>
        </authorList>
    </citation>
    <scope>NUCLEOTIDE SEQUENCE [LARGE SCALE GENOMIC DNA]</scope>
    <source>
        <strain evidence="4">Vietnam Oak-Knoll (FVO)</strain>
    </source>
</reference>
<feature type="compositionally biased region" description="Low complexity" evidence="2">
    <location>
        <begin position="458"/>
        <end position="467"/>
    </location>
</feature>
<gene>
    <name evidence="3" type="ORF">PFFVO_02435</name>
</gene>
<feature type="region of interest" description="Disordered" evidence="2">
    <location>
        <begin position="410"/>
        <end position="477"/>
    </location>
</feature>
<dbReference type="OrthoDB" id="378572at2759"/>
<feature type="compositionally biased region" description="Basic and acidic residues" evidence="2">
    <location>
        <begin position="437"/>
        <end position="457"/>
    </location>
</feature>
<dbReference type="AlphaFoldDB" id="A0A024V6R8"/>
<organism evidence="3 4">
    <name type="scientific">Plasmodium falciparum Vietnam Oak-Knoll</name>
    <name type="common">FVO</name>
    <dbReference type="NCBI Taxonomy" id="1036723"/>
    <lineage>
        <taxon>Eukaryota</taxon>
        <taxon>Sar</taxon>
        <taxon>Alveolata</taxon>
        <taxon>Apicomplexa</taxon>
        <taxon>Aconoidasida</taxon>
        <taxon>Haemosporida</taxon>
        <taxon>Plasmodiidae</taxon>
        <taxon>Plasmodium</taxon>
        <taxon>Plasmodium (Laverania)</taxon>
    </lineage>
</organism>